<dbReference type="SUPFAM" id="SSF51391">
    <property type="entry name" value="Thiamin phosphate synthase"/>
    <property type="match status" value="1"/>
</dbReference>
<dbReference type="InterPro" id="IPR001539">
    <property type="entry name" value="Peptidase_U32"/>
</dbReference>
<organism evidence="3 4">
    <name type="scientific">Desulfotomaculum copahuensis</name>
    <dbReference type="NCBI Taxonomy" id="1838280"/>
    <lineage>
        <taxon>Bacteria</taxon>
        <taxon>Bacillati</taxon>
        <taxon>Bacillota</taxon>
        <taxon>Clostridia</taxon>
        <taxon>Eubacteriales</taxon>
        <taxon>Desulfotomaculaceae</taxon>
        <taxon>Desulfotomaculum</taxon>
    </lineage>
</organism>
<evidence type="ECO:0000313" key="3">
    <source>
        <dbReference type="EMBL" id="OAT79383.1"/>
    </source>
</evidence>
<name>A0A1B7LAR1_9FIRM</name>
<feature type="region of interest" description="Disordered" evidence="1">
    <location>
        <begin position="582"/>
        <end position="603"/>
    </location>
</feature>
<dbReference type="PANTHER" id="PTHR30217">
    <property type="entry name" value="PEPTIDASE U32 FAMILY"/>
    <property type="match status" value="1"/>
</dbReference>
<dbReference type="EMBL" id="LYVF01000197">
    <property type="protein sequence ID" value="OAT79383.1"/>
    <property type="molecule type" value="Genomic_DNA"/>
</dbReference>
<feature type="region of interest" description="Disordered" evidence="1">
    <location>
        <begin position="540"/>
        <end position="570"/>
    </location>
</feature>
<accession>A0A1B7LAR1</accession>
<dbReference type="InterPro" id="IPR036206">
    <property type="entry name" value="ThiamineP_synth_sf"/>
</dbReference>
<comment type="caution">
    <text evidence="3">The sequence shown here is derived from an EMBL/GenBank/DDBJ whole genome shotgun (WGS) entry which is preliminary data.</text>
</comment>
<dbReference type="PANTHER" id="PTHR30217:SF10">
    <property type="entry name" value="23S RRNA 5-HYDROXYCYTIDINE C2501 SYNTHASE"/>
    <property type="match status" value="1"/>
</dbReference>
<dbReference type="Pfam" id="PF12392">
    <property type="entry name" value="DUF3656"/>
    <property type="match status" value="1"/>
</dbReference>
<dbReference type="PROSITE" id="PS01276">
    <property type="entry name" value="PEPTIDASE_U32"/>
    <property type="match status" value="1"/>
</dbReference>
<gene>
    <name evidence="3" type="ORF">A6M21_01185</name>
</gene>
<dbReference type="InterPro" id="IPR051454">
    <property type="entry name" value="RNA/ubiquinone_mod_enzymes"/>
</dbReference>
<evidence type="ECO:0000259" key="2">
    <source>
        <dbReference type="Pfam" id="PF12392"/>
    </source>
</evidence>
<feature type="domain" description="Peptidase U32 collagenase" evidence="2">
    <location>
        <begin position="398"/>
        <end position="517"/>
    </location>
</feature>
<reference evidence="3 4" key="1">
    <citation type="submission" date="2016-04" db="EMBL/GenBank/DDBJ databases">
        <authorList>
            <person name="Evans L.H."/>
            <person name="Alamgir A."/>
            <person name="Owens N."/>
            <person name="Weber N.D."/>
            <person name="Virtaneva K."/>
            <person name="Barbian K."/>
            <person name="Babar A."/>
            <person name="Rosenke K."/>
        </authorList>
    </citation>
    <scope>NUCLEOTIDE SEQUENCE [LARGE SCALE GENOMIC DNA]</scope>
    <source>
        <strain evidence="3 4">LMa1</strain>
    </source>
</reference>
<dbReference type="STRING" id="1838280.A6M21_01185"/>
<sequence>MGSFTGNKPELLAPAGSKEALVAAVQNGADAVYLGGRMFNARHSAANFDDRELARAVEYAHVRGVKVHVTVNILLAEHELPEALRFLHFLQRTGVDAVIVQDTGLSVLARRVLPELPLHASTQMTIHNRPAVEKLQSLGFARVVLAREMELADIAAIKKNTGAELEVFIHGALCVCYSGQCLLSSMIGGRSGNRGRCAQPCRMRYTLVDDSGRPVADPRREGEYLLSPRDLNLSEHIPALIRAGIDSFKIEGRMKRPEYVATVIRIYRQLIDRAVSRGDYSLNPEETRDLAQIFNRDFTTGYFFGRPGYDLMSYKRPNNRGLLLGRVRRYDRAARRVELALDDPLRVGDGLEVWVSAGGRVGSEVHEIWLNGRRVDQAPAGSLVQVPFNGHIHPGDRVFKTHDAALMERAAATFTSDRETRKTPLDFYVRARVGEPVFIRVRDENGLTGEGSGETPGVPAEHRPLTEEFLRRQLDRLGNTPFSPGKLHCDIQGAVMVPAGEINSVRRAALTALEAARREAARPAPPVPEDVFASRWRQAQDEGWHPRTGRAVPEGAADMTPPVPGDALLRRRTPDMYSGRGFFDRPGSPAPEIDAGPGPGEPGGKIECTAAERKAGDKMRSGQPTPGRQKIRPLLTVVVTGMAELEAAVKSGADLVYAGGESFQSRPPVTREDILRAAASGRRKNVRFVLSTPRIVHDKELPAVYRLLDAAVEAGADGVLVGNPGLLKRARETRLSLYTDLAFNVFNLYTAGWLLASGAVQVTLSPELTMEQVAALAEKFPVEVLVHGAVELMVSRYCAPGSLLGGLADGHQCGGACRGGHYALKDRLGAVFPLEMDQFCRMHIFNSRDLCLLDDIPKLAALGVAALRIDARGRTPEYVAAVTGAYRRALDGRAGEGKLAALKDMLVQFSPAGFTKGHYYRGVL</sequence>
<dbReference type="InterPro" id="IPR020988">
    <property type="entry name" value="Pept_U32_collagenase"/>
</dbReference>
<protein>
    <submittedName>
        <fullName evidence="3">Peptidase U32</fullName>
    </submittedName>
</protein>
<dbReference type="AlphaFoldDB" id="A0A1B7LAR1"/>
<dbReference type="Pfam" id="PF01136">
    <property type="entry name" value="Peptidase_U32"/>
    <property type="match status" value="2"/>
</dbReference>
<evidence type="ECO:0000256" key="1">
    <source>
        <dbReference type="SAM" id="MobiDB-lite"/>
    </source>
</evidence>
<proteinExistence type="predicted"/>
<dbReference type="RefSeq" id="WP_066671432.1">
    <property type="nucleotide sequence ID" value="NZ_LYVF01000197.1"/>
</dbReference>
<dbReference type="Proteomes" id="UP000078532">
    <property type="component" value="Unassembled WGS sequence"/>
</dbReference>
<evidence type="ECO:0000313" key="4">
    <source>
        <dbReference type="Proteomes" id="UP000078532"/>
    </source>
</evidence>
<keyword evidence="4" id="KW-1185">Reference proteome</keyword>